<dbReference type="EMBL" id="MN741019">
    <property type="protein sequence ID" value="QHU22907.1"/>
    <property type="molecule type" value="Genomic_DNA"/>
</dbReference>
<keyword evidence="1" id="KW-0175">Coiled coil</keyword>
<accession>A0A6C0L207</accession>
<feature type="region of interest" description="Disordered" evidence="2">
    <location>
        <begin position="37"/>
        <end position="61"/>
    </location>
</feature>
<reference evidence="3" key="1">
    <citation type="journal article" date="2020" name="Nature">
        <title>Giant virus diversity and host interactions through global metagenomics.</title>
        <authorList>
            <person name="Schulz F."/>
            <person name="Roux S."/>
            <person name="Paez-Espino D."/>
            <person name="Jungbluth S."/>
            <person name="Walsh D.A."/>
            <person name="Denef V.J."/>
            <person name="McMahon K.D."/>
            <person name="Konstantinidis K.T."/>
            <person name="Eloe-Fadrosh E.A."/>
            <person name="Kyrpides N.C."/>
            <person name="Woyke T."/>
        </authorList>
    </citation>
    <scope>NUCLEOTIDE SEQUENCE</scope>
    <source>
        <strain evidence="3">GVMAG-S-ERX555907-63</strain>
    </source>
</reference>
<organism evidence="3">
    <name type="scientific">viral metagenome</name>
    <dbReference type="NCBI Taxonomy" id="1070528"/>
    <lineage>
        <taxon>unclassified sequences</taxon>
        <taxon>metagenomes</taxon>
        <taxon>organismal metagenomes</taxon>
    </lineage>
</organism>
<sequence>MTGKKKTYRLKKRSLKKAGAIYDNTFSLNKEKINNALNYVPPPKNRPAPPAPPKLSEPNLSKNDELAKCEAELNKERTRRMELQNKISELEMILSSLQEKLKLVSSENGHPLRSLDDIENELRIAAQKCFAGEECSEDYLERLDNALRSHPEYAIREQKIRSKWDYEQKEENEKALKIMKKIVPPNIRYSTEKKIEEDIREKVRNEMSITSADIKRLAKRIFRNKALHIVHYPKNMISKFYVNDLVNKFDIGTSLDLTELRAVYASLPTQFDNDNNGQKAEWKERIRSELVNLVRNNESNNIIPNKKRNSVYKNVPLNGFFQIETEENWSPDAADPYAPSNMDS</sequence>
<evidence type="ECO:0000256" key="2">
    <source>
        <dbReference type="SAM" id="MobiDB-lite"/>
    </source>
</evidence>
<protein>
    <submittedName>
        <fullName evidence="3">Uncharacterized protein</fullName>
    </submittedName>
</protein>
<proteinExistence type="predicted"/>
<feature type="coiled-coil region" evidence="1">
    <location>
        <begin position="66"/>
        <end position="107"/>
    </location>
</feature>
<dbReference type="AlphaFoldDB" id="A0A6C0L207"/>
<evidence type="ECO:0000256" key="1">
    <source>
        <dbReference type="SAM" id="Coils"/>
    </source>
</evidence>
<feature type="compositionally biased region" description="Pro residues" evidence="2">
    <location>
        <begin position="40"/>
        <end position="55"/>
    </location>
</feature>
<evidence type="ECO:0000313" key="3">
    <source>
        <dbReference type="EMBL" id="QHU22907.1"/>
    </source>
</evidence>
<name>A0A6C0L207_9ZZZZ</name>